<dbReference type="Proteomes" id="UP000198838">
    <property type="component" value="Unassembled WGS sequence"/>
</dbReference>
<keyword evidence="1" id="KW-0472">Membrane</keyword>
<name>A0A1I1A3D8_9FIRM</name>
<evidence type="ECO:0008006" key="4">
    <source>
        <dbReference type="Google" id="ProtNLM"/>
    </source>
</evidence>
<dbReference type="OrthoDB" id="9779183at2"/>
<feature type="transmembrane region" description="Helical" evidence="1">
    <location>
        <begin position="6"/>
        <end position="26"/>
    </location>
</feature>
<feature type="transmembrane region" description="Helical" evidence="1">
    <location>
        <begin position="70"/>
        <end position="90"/>
    </location>
</feature>
<keyword evidence="1" id="KW-0812">Transmembrane</keyword>
<gene>
    <name evidence="2" type="ORF">SAMN05216249_11916</name>
</gene>
<accession>A0A1I1A3D8</accession>
<evidence type="ECO:0000256" key="1">
    <source>
        <dbReference type="SAM" id="Phobius"/>
    </source>
</evidence>
<dbReference type="AlphaFoldDB" id="A0A1I1A3D8"/>
<keyword evidence="3" id="KW-1185">Reference proteome</keyword>
<organism evidence="2 3">
    <name type="scientific">Acetitomaculum ruminis DSM 5522</name>
    <dbReference type="NCBI Taxonomy" id="1120918"/>
    <lineage>
        <taxon>Bacteria</taxon>
        <taxon>Bacillati</taxon>
        <taxon>Bacillota</taxon>
        <taxon>Clostridia</taxon>
        <taxon>Lachnospirales</taxon>
        <taxon>Lachnospiraceae</taxon>
        <taxon>Acetitomaculum</taxon>
    </lineage>
</organism>
<reference evidence="2 3" key="1">
    <citation type="submission" date="2016-10" db="EMBL/GenBank/DDBJ databases">
        <authorList>
            <person name="de Groot N.N."/>
        </authorList>
    </citation>
    <scope>NUCLEOTIDE SEQUENCE [LARGE SCALE GENOMIC DNA]</scope>
    <source>
        <strain evidence="2 3">DSM 5522</strain>
    </source>
</reference>
<feature type="transmembrane region" description="Helical" evidence="1">
    <location>
        <begin position="111"/>
        <end position="131"/>
    </location>
</feature>
<keyword evidence="1" id="KW-1133">Transmembrane helix</keyword>
<feature type="transmembrane region" description="Helical" evidence="1">
    <location>
        <begin position="33"/>
        <end position="50"/>
    </location>
</feature>
<protein>
    <recommendedName>
        <fullName evidence="4">DUF4405 domain-containing protein</fullName>
    </recommendedName>
</protein>
<sequence>MSHWAFVLMGLHLGMHIPVMFARLRITDKLKTVISAALCIVAGIGLFLFIRNGMPDYLFFRVPFAFLDYVKAGILVFLENILMLTIWAYIGTQIAVLCRNSQMKTEDKKNPLLPVAFIMDYVFHLLLWILLRRVI</sequence>
<dbReference type="STRING" id="1120918.SAMN05216249_11916"/>
<dbReference type="EMBL" id="FOJY01000019">
    <property type="protein sequence ID" value="SFB30923.1"/>
    <property type="molecule type" value="Genomic_DNA"/>
</dbReference>
<proteinExistence type="predicted"/>
<dbReference type="RefSeq" id="WP_092873934.1">
    <property type="nucleotide sequence ID" value="NZ_FOJY01000019.1"/>
</dbReference>
<evidence type="ECO:0000313" key="3">
    <source>
        <dbReference type="Proteomes" id="UP000198838"/>
    </source>
</evidence>
<evidence type="ECO:0000313" key="2">
    <source>
        <dbReference type="EMBL" id="SFB30923.1"/>
    </source>
</evidence>